<evidence type="ECO:0000313" key="2">
    <source>
        <dbReference type="EMBL" id="KAK3740735.1"/>
    </source>
</evidence>
<dbReference type="AlphaFoldDB" id="A0AAE1CW53"/>
<evidence type="ECO:0000313" key="3">
    <source>
        <dbReference type="Proteomes" id="UP001283361"/>
    </source>
</evidence>
<accession>A0AAE1CW53</accession>
<evidence type="ECO:0000256" key="1">
    <source>
        <dbReference type="SAM" id="Phobius"/>
    </source>
</evidence>
<proteinExistence type="predicted"/>
<keyword evidence="1" id="KW-0472">Membrane</keyword>
<comment type="caution">
    <text evidence="2">The sequence shown here is derived from an EMBL/GenBank/DDBJ whole genome shotgun (WGS) entry which is preliminary data.</text>
</comment>
<sequence>MKSLIKNHLHPLSLAFTSGPISYFMLLLVPAVTSNTLTSYLLQSMPVPANITIASSKLLILLSLVFRNENHYFQFYSGEKLVEELPGISHAQKPKVYRGDTKGSTDSICLCQFASACILCKCFQLAMGDRERDIAMICSVLAAIP</sequence>
<gene>
    <name evidence="2" type="ORF">RRG08_048977</name>
</gene>
<keyword evidence="1" id="KW-1133">Transmembrane helix</keyword>
<organism evidence="2 3">
    <name type="scientific">Elysia crispata</name>
    <name type="common">lettuce slug</name>
    <dbReference type="NCBI Taxonomy" id="231223"/>
    <lineage>
        <taxon>Eukaryota</taxon>
        <taxon>Metazoa</taxon>
        <taxon>Spiralia</taxon>
        <taxon>Lophotrochozoa</taxon>
        <taxon>Mollusca</taxon>
        <taxon>Gastropoda</taxon>
        <taxon>Heterobranchia</taxon>
        <taxon>Euthyneura</taxon>
        <taxon>Panpulmonata</taxon>
        <taxon>Sacoglossa</taxon>
        <taxon>Placobranchoidea</taxon>
        <taxon>Plakobranchidae</taxon>
        <taxon>Elysia</taxon>
    </lineage>
</organism>
<dbReference type="EMBL" id="JAWDGP010006462">
    <property type="protein sequence ID" value="KAK3740735.1"/>
    <property type="molecule type" value="Genomic_DNA"/>
</dbReference>
<keyword evidence="1" id="KW-0812">Transmembrane</keyword>
<keyword evidence="3" id="KW-1185">Reference proteome</keyword>
<feature type="transmembrane region" description="Helical" evidence="1">
    <location>
        <begin position="45"/>
        <end position="66"/>
    </location>
</feature>
<name>A0AAE1CW53_9GAST</name>
<protein>
    <submittedName>
        <fullName evidence="2">Uncharacterized protein</fullName>
    </submittedName>
</protein>
<feature type="transmembrane region" description="Helical" evidence="1">
    <location>
        <begin position="12"/>
        <end position="33"/>
    </location>
</feature>
<dbReference type="Proteomes" id="UP001283361">
    <property type="component" value="Unassembled WGS sequence"/>
</dbReference>
<reference evidence="2" key="1">
    <citation type="journal article" date="2023" name="G3 (Bethesda)">
        <title>A reference genome for the long-term kleptoplast-retaining sea slug Elysia crispata morphotype clarki.</title>
        <authorList>
            <person name="Eastman K.E."/>
            <person name="Pendleton A.L."/>
            <person name="Shaikh M.A."/>
            <person name="Suttiyut T."/>
            <person name="Ogas R."/>
            <person name="Tomko P."/>
            <person name="Gavelis G."/>
            <person name="Widhalm J.R."/>
            <person name="Wisecaver J.H."/>
        </authorList>
    </citation>
    <scope>NUCLEOTIDE SEQUENCE</scope>
    <source>
        <strain evidence="2">ECLA1</strain>
    </source>
</reference>